<keyword evidence="2" id="KW-1185">Reference proteome</keyword>
<reference evidence="1" key="1">
    <citation type="submission" date="2019-04" db="EMBL/GenBank/DDBJ databases">
        <title>Microbes associate with the intestines of laboratory mice.</title>
        <authorList>
            <person name="Navarre W."/>
            <person name="Wong E."/>
            <person name="Huang K."/>
            <person name="Tropini C."/>
            <person name="Ng K."/>
            <person name="Yu B."/>
        </authorList>
    </citation>
    <scope>NUCLEOTIDE SEQUENCE</scope>
    <source>
        <strain evidence="1">NM04_E33</strain>
    </source>
</reference>
<sequence length="186" mass="21479">MDNIKSKHDTSKEFAAMTALCRDIFIKKMSDYGMSWRVMRPSSLTDQIYIKARRIRSIEEKGMASARVNEGIEPEFIGIVNYCAIALIQLRIGPGDYISQEKATELYDKAISDSTSLMLNKNHDYDEAWRHMRVSSFTDIILQKLLRTREIEDHNGQTIISEGVDANYMDMINYAMFALIKLNYED</sequence>
<proteinExistence type="predicted"/>
<evidence type="ECO:0000313" key="1">
    <source>
        <dbReference type="EMBL" id="TGY77029.1"/>
    </source>
</evidence>
<protein>
    <submittedName>
        <fullName evidence="1">DUF1599 domain-containing protein</fullName>
    </submittedName>
</protein>
<dbReference type="Proteomes" id="UP000306319">
    <property type="component" value="Unassembled WGS sequence"/>
</dbReference>
<evidence type="ECO:0000313" key="2">
    <source>
        <dbReference type="Proteomes" id="UP000306319"/>
    </source>
</evidence>
<name>A0AC61RDW6_9BACT</name>
<gene>
    <name evidence="1" type="ORF">E5331_16125</name>
</gene>
<accession>A0AC61RDW6</accession>
<dbReference type="EMBL" id="SRYB01000031">
    <property type="protein sequence ID" value="TGY77029.1"/>
    <property type="molecule type" value="Genomic_DNA"/>
</dbReference>
<comment type="caution">
    <text evidence="1">The sequence shown here is derived from an EMBL/GenBank/DDBJ whole genome shotgun (WGS) entry which is preliminary data.</text>
</comment>
<organism evidence="1 2">
    <name type="scientific">Lepagella muris</name>
    <dbReference type="NCBI Taxonomy" id="3032870"/>
    <lineage>
        <taxon>Bacteria</taxon>
        <taxon>Pseudomonadati</taxon>
        <taxon>Bacteroidota</taxon>
        <taxon>Bacteroidia</taxon>
        <taxon>Bacteroidales</taxon>
        <taxon>Muribaculaceae</taxon>
        <taxon>Lepagella</taxon>
    </lineage>
</organism>